<dbReference type="Proteomes" id="UP000694569">
    <property type="component" value="Unplaced"/>
</dbReference>
<evidence type="ECO:0000313" key="10">
    <source>
        <dbReference type="Proteomes" id="UP000694569"/>
    </source>
</evidence>
<dbReference type="Pfam" id="PF05934">
    <property type="entry name" value="MCLC"/>
    <property type="match status" value="1"/>
</dbReference>
<evidence type="ECO:0000256" key="1">
    <source>
        <dbReference type="ARBA" id="ARBA00004141"/>
    </source>
</evidence>
<dbReference type="OrthoDB" id="10037397at2759"/>
<dbReference type="GeneTree" id="ENSGT00390000016611"/>
<dbReference type="PANTHER" id="PTHR34093">
    <property type="entry name" value="CHLORIDE CHANNEL CLIC-LIKE PROTEIN 1"/>
    <property type="match status" value="1"/>
</dbReference>
<keyword evidence="10" id="KW-1185">Reference proteome</keyword>
<dbReference type="Ensembl" id="ENSLLET00000039185.1">
    <property type="protein sequence ID" value="ENSLLEP00000037733.1"/>
    <property type="gene ID" value="ENSLLEG00000023892.1"/>
</dbReference>
<protein>
    <recommendedName>
        <fullName evidence="3">Chloride channel CLIC-like protein 1</fullName>
    </recommendedName>
</protein>
<dbReference type="GO" id="GO:0016020">
    <property type="term" value="C:membrane"/>
    <property type="evidence" value="ECO:0007669"/>
    <property type="project" value="UniProtKB-SubCell"/>
</dbReference>
<feature type="transmembrane region" description="Helical" evidence="8">
    <location>
        <begin position="266"/>
        <end position="283"/>
    </location>
</feature>
<gene>
    <name evidence="9" type="primary">CLCC1</name>
</gene>
<comment type="similarity">
    <text evidence="2">Belongs to the chloride channel MCLC family.</text>
</comment>
<reference evidence="9" key="2">
    <citation type="submission" date="2025-09" db="UniProtKB">
        <authorList>
            <consortium name="Ensembl"/>
        </authorList>
    </citation>
    <scope>IDENTIFICATION</scope>
</reference>
<name>A0A8C5QHR6_9ANUR</name>
<dbReference type="AlphaFoldDB" id="A0A8C5QHR6"/>
<feature type="compositionally biased region" description="Polar residues" evidence="7">
    <location>
        <begin position="662"/>
        <end position="685"/>
    </location>
</feature>
<dbReference type="InterPro" id="IPR009231">
    <property type="entry name" value="Chloride_chnl_CLIC-like"/>
</dbReference>
<evidence type="ECO:0000256" key="8">
    <source>
        <dbReference type="SAM" id="Phobius"/>
    </source>
</evidence>
<evidence type="ECO:0000256" key="2">
    <source>
        <dbReference type="ARBA" id="ARBA00005944"/>
    </source>
</evidence>
<evidence type="ECO:0000256" key="5">
    <source>
        <dbReference type="ARBA" id="ARBA00022989"/>
    </source>
</evidence>
<evidence type="ECO:0000256" key="4">
    <source>
        <dbReference type="ARBA" id="ARBA00022692"/>
    </source>
</evidence>
<keyword evidence="6 8" id="KW-0472">Membrane</keyword>
<organism evidence="9 10">
    <name type="scientific">Leptobrachium leishanense</name>
    <name type="common">Leishan spiny toad</name>
    <dbReference type="NCBI Taxonomy" id="445787"/>
    <lineage>
        <taxon>Eukaryota</taxon>
        <taxon>Metazoa</taxon>
        <taxon>Chordata</taxon>
        <taxon>Craniata</taxon>
        <taxon>Vertebrata</taxon>
        <taxon>Euteleostomi</taxon>
        <taxon>Amphibia</taxon>
        <taxon>Batrachia</taxon>
        <taxon>Anura</taxon>
        <taxon>Pelobatoidea</taxon>
        <taxon>Megophryidae</taxon>
        <taxon>Leptobrachium</taxon>
    </lineage>
</organism>
<evidence type="ECO:0000256" key="6">
    <source>
        <dbReference type="ARBA" id="ARBA00023136"/>
    </source>
</evidence>
<keyword evidence="5 8" id="KW-1133">Transmembrane helix</keyword>
<proteinExistence type="inferred from homology"/>
<dbReference type="PANTHER" id="PTHR34093:SF1">
    <property type="entry name" value="CHLORIDE CHANNEL CLIC-LIKE PROTEIN 1"/>
    <property type="match status" value="1"/>
</dbReference>
<evidence type="ECO:0000256" key="3">
    <source>
        <dbReference type="ARBA" id="ARBA00015571"/>
    </source>
</evidence>
<feature type="transmembrane region" description="Helical" evidence="8">
    <location>
        <begin position="382"/>
        <end position="404"/>
    </location>
</feature>
<accession>A0A8C5QHR6</accession>
<evidence type="ECO:0000313" key="9">
    <source>
        <dbReference type="Ensembl" id="ENSLLEP00000037733.1"/>
    </source>
</evidence>
<feature type="transmembrane region" description="Helical" evidence="8">
    <location>
        <begin position="232"/>
        <end position="254"/>
    </location>
</feature>
<feature type="region of interest" description="Disordered" evidence="7">
    <location>
        <begin position="412"/>
        <end position="438"/>
    </location>
</feature>
<dbReference type="GO" id="GO:0005783">
    <property type="term" value="C:endoplasmic reticulum"/>
    <property type="evidence" value="ECO:0007669"/>
    <property type="project" value="TreeGrafter"/>
</dbReference>
<sequence>MKSCWPHRKAAGYDGRTHGLCIPAPAPRRSCLCADTWCQAVQVCTMKLVILISVVLIPLSWSIQDEEWIDPTDMLNYDAASGKMVKQPQASVKLTDDAPQTVQTEQTSCPAETKEYEKSLGRLKLQMEECKLKAQEKLSQSNSNPIFRRYLHKIVAEVERLGLPDDSQPEVHYDAEIFLTKHMLAEIQKFLNDGDWSIGALDEALSKTLVNFKPHNIEAWRWKFEDSFGVDLYTLFMILLCLLCIVSVIATEIWTHIRWYTQVKRLCILCIIISFGWNWLYLYKVAFAERQAELAKMHKYDSSCDQKITWTEGLFDWIKSSVSFRNDPCEEYFKALVINPVLMVPPTKALALTFTDFITEPLKHIGKGIGEFLHAMLKEIPIVLQIPVLIFLAIALLGFCYGTGTSIGHISRARSLPGPDPGQQQAIEHQRPNPPPSVQEVNYLHNLEWRLNQQQWRDRNPMPNQLEMRPEMREPFASGNITDDPTPKEMAFSQGTGSSAGHNSRVQQIPVQGRQKAVENQSPDPVQSIQDVNFRMDPERCLTKQKWSERNPMLDQIHTRPEMREPNDIGDAKAIPTPVDVRKKEQLLNKDEEHNFATDSTAAPTTPGQHVETMGDMEAEHREGSILCALEGARNQSTYSNSEHGKEHKQQPANDLEEIGYTSKTPNNSVSPAMHTDTVSCRGTS</sequence>
<feature type="region of interest" description="Disordered" evidence="7">
    <location>
        <begin position="636"/>
        <end position="685"/>
    </location>
</feature>
<evidence type="ECO:0000256" key="7">
    <source>
        <dbReference type="SAM" id="MobiDB-lite"/>
    </source>
</evidence>
<dbReference type="GO" id="GO:0005254">
    <property type="term" value="F:chloride channel activity"/>
    <property type="evidence" value="ECO:0007669"/>
    <property type="project" value="TreeGrafter"/>
</dbReference>
<reference evidence="9" key="1">
    <citation type="submission" date="2025-08" db="UniProtKB">
        <authorList>
            <consortium name="Ensembl"/>
        </authorList>
    </citation>
    <scope>IDENTIFICATION</scope>
</reference>
<comment type="subcellular location">
    <subcellularLocation>
        <location evidence="1">Membrane</location>
        <topology evidence="1">Multi-pass membrane protein</topology>
    </subcellularLocation>
</comment>
<feature type="region of interest" description="Disordered" evidence="7">
    <location>
        <begin position="475"/>
        <end position="524"/>
    </location>
</feature>
<feature type="compositionally biased region" description="Polar residues" evidence="7">
    <location>
        <begin position="493"/>
        <end position="510"/>
    </location>
</feature>
<keyword evidence="4 8" id="KW-0812">Transmembrane</keyword>